<dbReference type="SUPFAM" id="SSF48619">
    <property type="entry name" value="Phospholipase A2, PLA2"/>
    <property type="match status" value="1"/>
</dbReference>
<keyword evidence="3" id="KW-1185">Reference proteome</keyword>
<evidence type="ECO:0000313" key="3">
    <source>
        <dbReference type="Proteomes" id="UP001595847"/>
    </source>
</evidence>
<dbReference type="Pfam" id="PF09056">
    <property type="entry name" value="Phospholip_A2_3"/>
    <property type="match status" value="1"/>
</dbReference>
<organism evidence="2 3">
    <name type="scientific">Nocardiopsis sediminis</name>
    <dbReference type="NCBI Taxonomy" id="1778267"/>
    <lineage>
        <taxon>Bacteria</taxon>
        <taxon>Bacillati</taxon>
        <taxon>Actinomycetota</taxon>
        <taxon>Actinomycetes</taxon>
        <taxon>Streptosporangiales</taxon>
        <taxon>Nocardiopsidaceae</taxon>
        <taxon>Nocardiopsis</taxon>
    </lineage>
</organism>
<evidence type="ECO:0000256" key="1">
    <source>
        <dbReference type="SAM" id="SignalP"/>
    </source>
</evidence>
<feature type="chain" id="PRO_5045770186" evidence="1">
    <location>
        <begin position="32"/>
        <end position="208"/>
    </location>
</feature>
<dbReference type="InterPro" id="IPR036444">
    <property type="entry name" value="PLipase_A2_dom_sf"/>
</dbReference>
<dbReference type="RefSeq" id="WP_378538004.1">
    <property type="nucleotide sequence ID" value="NZ_JBHSBH010000015.1"/>
</dbReference>
<name>A0ABV8FTV5_9ACTN</name>
<protein>
    <submittedName>
        <fullName evidence="2">Phospholipase</fullName>
    </submittedName>
</protein>
<dbReference type="EMBL" id="JBHSBH010000015">
    <property type="protein sequence ID" value="MFC3999532.1"/>
    <property type="molecule type" value="Genomic_DNA"/>
</dbReference>
<comment type="caution">
    <text evidence="2">The sequence shown here is derived from an EMBL/GenBank/DDBJ whole genome shotgun (WGS) entry which is preliminary data.</text>
</comment>
<keyword evidence="1" id="KW-0732">Signal</keyword>
<gene>
    <name evidence="2" type="ORF">ACFOVU_26705</name>
</gene>
<evidence type="ECO:0000313" key="2">
    <source>
        <dbReference type="EMBL" id="MFC3999532.1"/>
    </source>
</evidence>
<dbReference type="Proteomes" id="UP001595847">
    <property type="component" value="Unassembled WGS sequence"/>
</dbReference>
<feature type="signal peptide" evidence="1">
    <location>
        <begin position="1"/>
        <end position="31"/>
    </location>
</feature>
<sequence length="208" mass="22994">MRHPARRIGQSFVAITAAALVSLSGAGVANAALPPAELQRVTDQYLFTDSITTFISTRDQAPYADQLDWSSDSCSWSPDSPLGFNFDPSCKRHDFGYRNYKRQARFNEDTRLRIDDNFRSDLYNECDGNWVCNGAADIYYNAVREFGASSTSTADALTQAGTEDTLRAFAETAESLEQAGTQGEADRLLTAFEQGNDVEIRQDYPVNG</sequence>
<proteinExistence type="predicted"/>
<dbReference type="InterPro" id="IPR015141">
    <property type="entry name" value="PLipase_A2_prok/fun"/>
</dbReference>
<accession>A0ABV8FTV5</accession>
<dbReference type="Gene3D" id="1.20.90.10">
    <property type="entry name" value="Phospholipase A2 domain"/>
    <property type="match status" value="1"/>
</dbReference>
<reference evidence="3" key="1">
    <citation type="journal article" date="2019" name="Int. J. Syst. Evol. Microbiol.">
        <title>The Global Catalogue of Microorganisms (GCM) 10K type strain sequencing project: providing services to taxonomists for standard genome sequencing and annotation.</title>
        <authorList>
            <consortium name="The Broad Institute Genomics Platform"/>
            <consortium name="The Broad Institute Genome Sequencing Center for Infectious Disease"/>
            <person name="Wu L."/>
            <person name="Ma J."/>
        </authorList>
    </citation>
    <scope>NUCLEOTIDE SEQUENCE [LARGE SCALE GENOMIC DNA]</scope>
    <source>
        <strain evidence="3">TBRC 1826</strain>
    </source>
</reference>